<reference evidence="1" key="1">
    <citation type="submission" date="2020-05" db="EMBL/GenBank/DDBJ databases">
        <title>Mycena genomes resolve the evolution of fungal bioluminescence.</title>
        <authorList>
            <person name="Tsai I.J."/>
        </authorList>
    </citation>
    <scope>NUCLEOTIDE SEQUENCE</scope>
    <source>
        <strain evidence="1">160909Yilan</strain>
    </source>
</reference>
<dbReference type="EMBL" id="JACAZH010000004">
    <property type="protein sequence ID" value="KAF7369843.1"/>
    <property type="molecule type" value="Genomic_DNA"/>
</dbReference>
<keyword evidence="2" id="KW-1185">Reference proteome</keyword>
<evidence type="ECO:0000313" key="2">
    <source>
        <dbReference type="Proteomes" id="UP000623467"/>
    </source>
</evidence>
<name>A0A8H6YZD2_9AGAR</name>
<dbReference type="Proteomes" id="UP000623467">
    <property type="component" value="Unassembled WGS sequence"/>
</dbReference>
<organism evidence="1 2">
    <name type="scientific">Mycena sanguinolenta</name>
    <dbReference type="NCBI Taxonomy" id="230812"/>
    <lineage>
        <taxon>Eukaryota</taxon>
        <taxon>Fungi</taxon>
        <taxon>Dikarya</taxon>
        <taxon>Basidiomycota</taxon>
        <taxon>Agaricomycotina</taxon>
        <taxon>Agaricomycetes</taxon>
        <taxon>Agaricomycetidae</taxon>
        <taxon>Agaricales</taxon>
        <taxon>Marasmiineae</taxon>
        <taxon>Mycenaceae</taxon>
        <taxon>Mycena</taxon>
    </lineage>
</organism>
<accession>A0A8H6YZD2</accession>
<proteinExistence type="predicted"/>
<gene>
    <name evidence="1" type="ORF">MSAN_00613300</name>
</gene>
<evidence type="ECO:0000313" key="1">
    <source>
        <dbReference type="EMBL" id="KAF7369843.1"/>
    </source>
</evidence>
<dbReference type="OrthoDB" id="6500128at2759"/>
<comment type="caution">
    <text evidence="1">The sequence shown here is derived from an EMBL/GenBank/DDBJ whole genome shotgun (WGS) entry which is preliminary data.</text>
</comment>
<dbReference type="AlphaFoldDB" id="A0A8H6YZD2"/>
<protein>
    <submittedName>
        <fullName evidence="1">Uncharacterized protein</fullName>
    </submittedName>
</protein>
<sequence>MPTADGTSFSRFVPGFAEMDSACIQTTAADHKLAPATWSAFENLCEASMRLVGLFSQLAFISQQRSAGPLFTLVVMVRPLLTLAITVQGDIIAGDIAGWITSEYHRARDALGDVVSQSAWSLYGVQTTPIDRILAEWAGALPTLYWAISAMLAPAALHVFNCNLQQYSSSLRLLAQHAFLGFLLSKSFTEIKVLYEAGEVKNQIIDGERIPAPRRRKSKGMKSSFGVFSDMSLLWLGY</sequence>